<gene>
    <name evidence="11" type="ORF">LSAA_10759</name>
</gene>
<proteinExistence type="inferred from homology"/>
<dbReference type="InterPro" id="IPR000276">
    <property type="entry name" value="GPCR_Rhodpsn"/>
</dbReference>
<comment type="function">
    <text evidence="1">Receptor for thyrotropin-releasing hormone (TRH). Upon ligand binding, this G-protein-coupled receptor triggers activation of the phosphatidylinositol (IP3)-calcium-protein kinase C (PKC) pathway.</text>
</comment>
<evidence type="ECO:0000256" key="5">
    <source>
        <dbReference type="ARBA" id="ARBA00022692"/>
    </source>
</evidence>
<evidence type="ECO:0000256" key="2">
    <source>
        <dbReference type="ARBA" id="ARBA00004370"/>
    </source>
</evidence>
<dbReference type="OrthoDB" id="5987936at2759"/>
<accession>A0A7R8CXU0</accession>
<keyword evidence="9" id="KW-0675">Receptor</keyword>
<sequence length="215" mass="23874">MASSNDSFVAYLNESLSLCLENGNKSRPCDVSDKNTTEVTCKDQEYYSFSYALVGTLFQSIIFIVGVAGNGLVCAVVKKTKSMHSTTNCYLVSLAIADTITLVSSVPQEILSYHILGDQWVWGSLGCTLMIYLQYLGINASALSLTAFTIERYLAICHPIRSKPICTISRAKKIILFCWTFAMTYCSPWLLLTKTRTGCVKVILISINIKSYFFI</sequence>
<evidence type="ECO:0000256" key="1">
    <source>
        <dbReference type="ARBA" id="ARBA00004100"/>
    </source>
</evidence>
<evidence type="ECO:0000256" key="4">
    <source>
        <dbReference type="ARBA" id="ARBA00018873"/>
    </source>
</evidence>
<reference evidence="11" key="1">
    <citation type="submission" date="2021-02" db="EMBL/GenBank/DDBJ databases">
        <authorList>
            <person name="Bekaert M."/>
        </authorList>
    </citation>
    <scope>NUCLEOTIDE SEQUENCE</scope>
    <source>
        <strain evidence="11">IoA-00</strain>
    </source>
</reference>
<evidence type="ECO:0000256" key="8">
    <source>
        <dbReference type="ARBA" id="ARBA00032251"/>
    </source>
</evidence>
<keyword evidence="9" id="KW-0807">Transducer</keyword>
<dbReference type="Gene3D" id="1.20.1070.10">
    <property type="entry name" value="Rhodopsin 7-helix transmembrane proteins"/>
    <property type="match status" value="1"/>
</dbReference>
<evidence type="ECO:0000256" key="7">
    <source>
        <dbReference type="ARBA" id="ARBA00023136"/>
    </source>
</evidence>
<keyword evidence="5 9" id="KW-0812">Transmembrane</keyword>
<dbReference type="PANTHER" id="PTHR46061">
    <property type="entry name" value="THYROTROPIN-RELEASING HORMONE RECEPTOR"/>
    <property type="match status" value="1"/>
</dbReference>
<feature type="domain" description="G-protein coupled receptors family 1 profile" evidence="10">
    <location>
        <begin position="69"/>
        <end position="215"/>
    </location>
</feature>
<dbReference type="GO" id="GO:0016020">
    <property type="term" value="C:membrane"/>
    <property type="evidence" value="ECO:0007669"/>
    <property type="project" value="UniProtKB-SubCell"/>
</dbReference>
<dbReference type="InterPro" id="IPR017452">
    <property type="entry name" value="GPCR_Rhodpsn_7TM"/>
</dbReference>
<dbReference type="PRINTS" id="PR00237">
    <property type="entry name" value="GPCRRHODOPSN"/>
</dbReference>
<protein>
    <recommendedName>
        <fullName evidence="4">Thyrotropin-releasing hormone receptor</fullName>
    </recommendedName>
    <alternativeName>
        <fullName evidence="8">Thyroliberin receptor</fullName>
    </alternativeName>
</protein>
<evidence type="ECO:0000313" key="11">
    <source>
        <dbReference type="EMBL" id="CAF2935614.1"/>
    </source>
</evidence>
<keyword evidence="12" id="KW-1185">Reference proteome</keyword>
<dbReference type="PANTHER" id="PTHR46061:SF3">
    <property type="entry name" value="THYROTROPIN-RELEASING HORMONE RECEPTOR"/>
    <property type="match status" value="1"/>
</dbReference>
<dbReference type="AlphaFoldDB" id="A0A7R8CXU0"/>
<evidence type="ECO:0000259" key="10">
    <source>
        <dbReference type="PROSITE" id="PS50262"/>
    </source>
</evidence>
<keyword evidence="6" id="KW-1133">Transmembrane helix</keyword>
<evidence type="ECO:0000313" key="12">
    <source>
        <dbReference type="Proteomes" id="UP000675881"/>
    </source>
</evidence>
<evidence type="ECO:0000256" key="9">
    <source>
        <dbReference type="RuleBase" id="RU000688"/>
    </source>
</evidence>
<comment type="subcellular location">
    <subcellularLocation>
        <location evidence="2">Membrane</location>
    </subcellularLocation>
</comment>
<dbReference type="Pfam" id="PF00001">
    <property type="entry name" value="7tm_1"/>
    <property type="match status" value="1"/>
</dbReference>
<name>A0A7R8CXU0_LEPSM</name>
<dbReference type="EMBL" id="HG994584">
    <property type="protein sequence ID" value="CAF2935614.1"/>
    <property type="molecule type" value="Genomic_DNA"/>
</dbReference>
<keyword evidence="9" id="KW-0297">G-protein coupled receptor</keyword>
<comment type="similarity">
    <text evidence="3 9">Belongs to the G-protein coupled receptor 1 family.</text>
</comment>
<dbReference type="SUPFAM" id="SSF81321">
    <property type="entry name" value="Family A G protein-coupled receptor-like"/>
    <property type="match status" value="1"/>
</dbReference>
<evidence type="ECO:0000256" key="6">
    <source>
        <dbReference type="ARBA" id="ARBA00022989"/>
    </source>
</evidence>
<dbReference type="Proteomes" id="UP000675881">
    <property type="component" value="Chromosome 5"/>
</dbReference>
<evidence type="ECO:0000256" key="3">
    <source>
        <dbReference type="ARBA" id="ARBA00010663"/>
    </source>
</evidence>
<dbReference type="PROSITE" id="PS00237">
    <property type="entry name" value="G_PROTEIN_RECEP_F1_1"/>
    <property type="match status" value="1"/>
</dbReference>
<dbReference type="InterPro" id="IPR002120">
    <property type="entry name" value="TRH_rcpt_1"/>
</dbReference>
<dbReference type="GO" id="GO:0004997">
    <property type="term" value="F:thyrotropin-releasing hormone receptor activity"/>
    <property type="evidence" value="ECO:0007669"/>
    <property type="project" value="InterPro"/>
</dbReference>
<keyword evidence="7" id="KW-0472">Membrane</keyword>
<organism evidence="11 12">
    <name type="scientific">Lepeophtheirus salmonis</name>
    <name type="common">Salmon louse</name>
    <name type="synonym">Caligus salmonis</name>
    <dbReference type="NCBI Taxonomy" id="72036"/>
    <lineage>
        <taxon>Eukaryota</taxon>
        <taxon>Metazoa</taxon>
        <taxon>Ecdysozoa</taxon>
        <taxon>Arthropoda</taxon>
        <taxon>Crustacea</taxon>
        <taxon>Multicrustacea</taxon>
        <taxon>Hexanauplia</taxon>
        <taxon>Copepoda</taxon>
        <taxon>Siphonostomatoida</taxon>
        <taxon>Caligidae</taxon>
        <taxon>Lepeophtheirus</taxon>
    </lineage>
</organism>
<dbReference type="PROSITE" id="PS50262">
    <property type="entry name" value="G_PROTEIN_RECEP_F1_2"/>
    <property type="match status" value="1"/>
</dbReference>